<dbReference type="InterPro" id="IPR011990">
    <property type="entry name" value="TPR-like_helical_dom_sf"/>
</dbReference>
<evidence type="ECO:0000313" key="8">
    <source>
        <dbReference type="EMBL" id="SBW01685.1"/>
    </source>
</evidence>
<keyword evidence="5" id="KW-0998">Cell outer membrane</keyword>
<evidence type="ECO:0000259" key="6">
    <source>
        <dbReference type="Pfam" id="PF07980"/>
    </source>
</evidence>
<dbReference type="Pfam" id="PF14322">
    <property type="entry name" value="SusD-like_3"/>
    <property type="match status" value="1"/>
</dbReference>
<reference evidence="8" key="1">
    <citation type="submission" date="2016-04" db="EMBL/GenBank/DDBJ databases">
        <authorList>
            <person name="Evans L.H."/>
            <person name="Alamgir A."/>
            <person name="Owens N."/>
            <person name="Weber N.D."/>
            <person name="Virtaneva K."/>
            <person name="Barbian K."/>
            <person name="Babar A."/>
            <person name="Rosenke K."/>
        </authorList>
    </citation>
    <scope>NUCLEOTIDE SEQUENCE</scope>
    <source>
        <strain evidence="8">86-2</strain>
    </source>
</reference>
<gene>
    <name evidence="8" type="ORF">KL86DYS2_12095</name>
</gene>
<dbReference type="InterPro" id="IPR033985">
    <property type="entry name" value="SusD-like_N"/>
</dbReference>
<dbReference type="Pfam" id="PF07980">
    <property type="entry name" value="SusD_RagB"/>
    <property type="match status" value="1"/>
</dbReference>
<dbReference type="SUPFAM" id="SSF48452">
    <property type="entry name" value="TPR-like"/>
    <property type="match status" value="1"/>
</dbReference>
<comment type="similarity">
    <text evidence="2">Belongs to the SusD family.</text>
</comment>
<dbReference type="AlphaFoldDB" id="A0A212JQU1"/>
<dbReference type="EMBL" id="FLUL01000001">
    <property type="protein sequence ID" value="SBW01685.1"/>
    <property type="molecule type" value="Genomic_DNA"/>
</dbReference>
<name>A0A212JQU1_9BACT</name>
<evidence type="ECO:0000256" key="2">
    <source>
        <dbReference type="ARBA" id="ARBA00006275"/>
    </source>
</evidence>
<dbReference type="Gene3D" id="1.25.40.390">
    <property type="match status" value="1"/>
</dbReference>
<dbReference type="RefSeq" id="WP_296949661.1">
    <property type="nucleotide sequence ID" value="NZ_LT599021.1"/>
</dbReference>
<keyword evidence="3" id="KW-0732">Signal</keyword>
<proteinExistence type="inferred from homology"/>
<organism evidence="8">
    <name type="scientific">uncultured Dysgonomonas sp</name>
    <dbReference type="NCBI Taxonomy" id="206096"/>
    <lineage>
        <taxon>Bacteria</taxon>
        <taxon>Pseudomonadati</taxon>
        <taxon>Bacteroidota</taxon>
        <taxon>Bacteroidia</taxon>
        <taxon>Bacteroidales</taxon>
        <taxon>Dysgonomonadaceae</taxon>
        <taxon>Dysgonomonas</taxon>
        <taxon>environmental samples</taxon>
    </lineage>
</organism>
<feature type="domain" description="SusD-like N-terminal" evidence="7">
    <location>
        <begin position="89"/>
        <end position="233"/>
    </location>
</feature>
<dbReference type="PROSITE" id="PS51257">
    <property type="entry name" value="PROKAR_LIPOPROTEIN"/>
    <property type="match status" value="1"/>
</dbReference>
<protein>
    <submittedName>
        <fullName evidence="8">RagB/SusD domain-containing protein</fullName>
    </submittedName>
</protein>
<comment type="subcellular location">
    <subcellularLocation>
        <location evidence="1">Cell outer membrane</location>
    </subcellularLocation>
</comment>
<evidence type="ECO:0000256" key="3">
    <source>
        <dbReference type="ARBA" id="ARBA00022729"/>
    </source>
</evidence>
<feature type="domain" description="RagB/SusD" evidence="6">
    <location>
        <begin position="289"/>
        <end position="547"/>
    </location>
</feature>
<evidence type="ECO:0000256" key="4">
    <source>
        <dbReference type="ARBA" id="ARBA00023136"/>
    </source>
</evidence>
<evidence type="ECO:0000256" key="1">
    <source>
        <dbReference type="ARBA" id="ARBA00004442"/>
    </source>
</evidence>
<keyword evidence="4" id="KW-0472">Membrane</keyword>
<dbReference type="GO" id="GO:0009279">
    <property type="term" value="C:cell outer membrane"/>
    <property type="evidence" value="ECO:0007669"/>
    <property type="project" value="UniProtKB-SubCell"/>
</dbReference>
<dbReference type="InterPro" id="IPR012944">
    <property type="entry name" value="SusD_RagB_dom"/>
</dbReference>
<evidence type="ECO:0000259" key="7">
    <source>
        <dbReference type="Pfam" id="PF14322"/>
    </source>
</evidence>
<evidence type="ECO:0000256" key="5">
    <source>
        <dbReference type="ARBA" id="ARBA00023237"/>
    </source>
</evidence>
<accession>A0A212JQU1</accession>
<sequence length="548" mass="61872">MKIKNHIKIGLACLLMITATGCDGFLDEDLKSALSPNNTFTSTYGFELGSAGLYALTRSEYNTYGESGAFMHNGACPYEALQVSTDIVEAINSDGSLMPFANLTVTPDNRFVLSYWNWAYSLIASANEVLIFSEKNNNWDSPTDKVRFQAEARFFRAYAYRTLVYLYGDVPYVETILYDFQLNFTRTPKAEVLGHIVDDLKFAAENLPENADNVKDGKLTKWAALHLLSEMYLMQGENTLAAKSASDVIASGYFELMKTRYGVNKSKPGDVFSDLFIEDNQNRKSGNRESIWVLQFEFNTIGGGTNSDDWTRRAWIPNYSAITGFVLADSLGGRGLGQIIPMKWWVGTKGTNATGDVAGIYDATDIRNSNYNIKRNWYYNNSNEASLYGKKSNITDQTWFSTKSLFPALTKFFYGRSENLSLTGSYRDRMKFRLAETYLLLAEAYIGLGDTQKAADAINEVRKRAGATTITASQVTMDFLLDERIRELVGEDSRRFTLTRTNKMVDRVKMYNTALKDKIQEYHMLWPIPQSIIDSNRDAEFPQNPGYN</sequence>